<evidence type="ECO:0000313" key="3">
    <source>
        <dbReference type="Proteomes" id="UP001596484"/>
    </source>
</evidence>
<dbReference type="Proteomes" id="UP001596484">
    <property type="component" value="Unassembled WGS sequence"/>
</dbReference>
<proteinExistence type="predicted"/>
<keyword evidence="1" id="KW-0812">Transmembrane</keyword>
<evidence type="ECO:0008006" key="4">
    <source>
        <dbReference type="Google" id="ProtNLM"/>
    </source>
</evidence>
<dbReference type="EMBL" id="JBHTCS010000010">
    <property type="protein sequence ID" value="MFC7448014.1"/>
    <property type="molecule type" value="Genomic_DNA"/>
</dbReference>
<feature type="transmembrane region" description="Helical" evidence="1">
    <location>
        <begin position="25"/>
        <end position="43"/>
    </location>
</feature>
<protein>
    <recommendedName>
        <fullName evidence="4">DUF2207 domain-containing protein</fullName>
    </recommendedName>
</protein>
<gene>
    <name evidence="2" type="ORF">ACFQS9_08945</name>
</gene>
<reference evidence="3" key="1">
    <citation type="journal article" date="2019" name="Int. J. Syst. Evol. Microbiol.">
        <title>The Global Catalogue of Microorganisms (GCM) 10K type strain sequencing project: providing services to taxonomists for standard genome sequencing and annotation.</title>
        <authorList>
            <consortium name="The Broad Institute Genomics Platform"/>
            <consortium name="The Broad Institute Genome Sequencing Center for Infectious Disease"/>
            <person name="Wu L."/>
            <person name="Ma J."/>
        </authorList>
    </citation>
    <scope>NUCLEOTIDE SEQUENCE [LARGE SCALE GENOMIC DNA]</scope>
    <source>
        <strain evidence="3">ICMP 19430</strain>
    </source>
</reference>
<comment type="caution">
    <text evidence="2">The sequence shown here is derived from an EMBL/GenBank/DDBJ whole genome shotgun (WGS) entry which is preliminary data.</text>
</comment>
<accession>A0ABW2RVZ6</accession>
<organism evidence="2 3">
    <name type="scientific">Rhodococcus daqingensis</name>
    <dbReference type="NCBI Taxonomy" id="2479363"/>
    <lineage>
        <taxon>Bacteria</taxon>
        <taxon>Bacillati</taxon>
        <taxon>Actinomycetota</taxon>
        <taxon>Actinomycetes</taxon>
        <taxon>Mycobacteriales</taxon>
        <taxon>Nocardiaceae</taxon>
        <taxon>Rhodococcus</taxon>
    </lineage>
</organism>
<evidence type="ECO:0000256" key="1">
    <source>
        <dbReference type="SAM" id="Phobius"/>
    </source>
</evidence>
<name>A0ABW2RVZ6_9NOCA</name>
<keyword evidence="3" id="KW-1185">Reference proteome</keyword>
<dbReference type="RefSeq" id="WP_378403644.1">
    <property type="nucleotide sequence ID" value="NZ_JBHTCS010000010.1"/>
</dbReference>
<evidence type="ECO:0000313" key="2">
    <source>
        <dbReference type="EMBL" id="MFC7448014.1"/>
    </source>
</evidence>
<sequence length="161" mass="17439">MRRIAVIGIGLVAMLELATLRVGGSAPWLIAVGLSAAVVIFAMRRAVDAARTPEEDVPAQNSQQEMLRRWRLRTETLVSWADGSRADWDRHLRPMLAREYMHASGPRAARAHAEIGSAGVAAFGADLWQWVDPTGAGRGDPGGPGPGRGALERILTRLERL</sequence>
<keyword evidence="1" id="KW-1133">Transmembrane helix</keyword>
<keyword evidence="1" id="KW-0472">Membrane</keyword>